<accession>A0A841HV67</accession>
<dbReference type="Pfam" id="PF21842">
    <property type="entry name" value="DUF6901"/>
    <property type="match status" value="1"/>
</dbReference>
<dbReference type="InterPro" id="IPR054196">
    <property type="entry name" value="DUF6901"/>
</dbReference>
<dbReference type="EMBL" id="JACHHZ010000006">
    <property type="protein sequence ID" value="MBB6096080.1"/>
    <property type="molecule type" value="Genomic_DNA"/>
</dbReference>
<dbReference type="RefSeq" id="WP_184335454.1">
    <property type="nucleotide sequence ID" value="NZ_JACHHZ010000006.1"/>
</dbReference>
<evidence type="ECO:0000313" key="1">
    <source>
        <dbReference type="EMBL" id="MBB6096080.1"/>
    </source>
</evidence>
<sequence>MSAPLKLTYRVALPDSRERVFNLQLDHDTAQLTSAPDPNPPAWTELPFHQCAGCPLDAAKTKHCPAALHLASIIDGFADLVSYDTVRVTVESEERSVIATLSAQQALASLMGLIMASSGCPRTAVFRPMARFHLPFSSESETAYRVAAMYLVAQHFKARDGGTADLDLKNLESVYHGMHAVNRGMAQRLRAASRQDAIVNAIVLLDVYSSLVPAAIHEILDEIKPAFAALLSEPS</sequence>
<protein>
    <submittedName>
        <fullName evidence="1">Uncharacterized protein</fullName>
    </submittedName>
</protein>
<proteinExistence type="predicted"/>
<gene>
    <name evidence="1" type="ORF">HNQ60_004971</name>
</gene>
<dbReference type="AlphaFoldDB" id="A0A841HV67"/>
<name>A0A841HV67_9GAMM</name>
<reference evidence="1 2" key="1">
    <citation type="submission" date="2020-08" db="EMBL/GenBank/DDBJ databases">
        <title>Genomic Encyclopedia of Type Strains, Phase IV (KMG-IV): sequencing the most valuable type-strain genomes for metagenomic binning, comparative biology and taxonomic classification.</title>
        <authorList>
            <person name="Goeker M."/>
        </authorList>
    </citation>
    <scope>NUCLEOTIDE SEQUENCE [LARGE SCALE GENOMIC DNA]</scope>
    <source>
        <strain evidence="1 2">DSM 26723</strain>
    </source>
</reference>
<organism evidence="1 2">
    <name type="scientific">Povalibacter uvarum</name>
    <dbReference type="NCBI Taxonomy" id="732238"/>
    <lineage>
        <taxon>Bacteria</taxon>
        <taxon>Pseudomonadati</taxon>
        <taxon>Pseudomonadota</taxon>
        <taxon>Gammaproteobacteria</taxon>
        <taxon>Steroidobacterales</taxon>
        <taxon>Steroidobacteraceae</taxon>
        <taxon>Povalibacter</taxon>
    </lineage>
</organism>
<evidence type="ECO:0000313" key="2">
    <source>
        <dbReference type="Proteomes" id="UP000588068"/>
    </source>
</evidence>
<comment type="caution">
    <text evidence="1">The sequence shown here is derived from an EMBL/GenBank/DDBJ whole genome shotgun (WGS) entry which is preliminary data.</text>
</comment>
<keyword evidence="2" id="KW-1185">Reference proteome</keyword>
<dbReference type="Proteomes" id="UP000588068">
    <property type="component" value="Unassembled WGS sequence"/>
</dbReference>